<evidence type="ECO:0000256" key="15">
    <source>
        <dbReference type="SAM" id="MobiDB-lite"/>
    </source>
</evidence>
<comment type="subcellular location">
    <subcellularLocation>
        <location evidence="1">Cell membrane</location>
        <topology evidence="1">Multi-pass membrane protein</topology>
    </subcellularLocation>
</comment>
<dbReference type="PANTHER" id="PTHR22888:SF18">
    <property type="entry name" value="CYTOCHROME BO(3) UBIQUINOL OXIDASE SUBUNIT 2"/>
    <property type="match status" value="1"/>
</dbReference>
<feature type="region of interest" description="Disordered" evidence="15">
    <location>
        <begin position="347"/>
        <end position="423"/>
    </location>
</feature>
<dbReference type="GO" id="GO:0016682">
    <property type="term" value="F:oxidoreductase activity, acting on diphenols and related substances as donors, oxygen as acceptor"/>
    <property type="evidence" value="ECO:0007669"/>
    <property type="project" value="InterPro"/>
</dbReference>
<evidence type="ECO:0000256" key="6">
    <source>
        <dbReference type="ARBA" id="ARBA00022692"/>
    </source>
</evidence>
<keyword evidence="11 16" id="KW-0472">Membrane</keyword>
<dbReference type="AlphaFoldDB" id="A0A1I4UTN9"/>
<dbReference type="OrthoDB" id="9783445at2"/>
<evidence type="ECO:0000313" key="20">
    <source>
        <dbReference type="Proteomes" id="UP000199048"/>
    </source>
</evidence>
<feature type="transmembrane region" description="Helical" evidence="16">
    <location>
        <begin position="108"/>
        <end position="129"/>
    </location>
</feature>
<feature type="domain" description="Cytochrome oxidase subunit II transmembrane region profile" evidence="18">
    <location>
        <begin position="41"/>
        <end position="138"/>
    </location>
</feature>
<feature type="compositionally biased region" description="Low complexity" evidence="15">
    <location>
        <begin position="353"/>
        <end position="373"/>
    </location>
</feature>
<keyword evidence="3" id="KW-0813">Transport</keyword>
<keyword evidence="13" id="KW-0449">Lipoprotein</keyword>
<dbReference type="Gene3D" id="1.10.287.90">
    <property type="match status" value="1"/>
</dbReference>
<evidence type="ECO:0000256" key="12">
    <source>
        <dbReference type="ARBA" id="ARBA00023139"/>
    </source>
</evidence>
<dbReference type="InterPro" id="IPR045187">
    <property type="entry name" value="CcO_II"/>
</dbReference>
<dbReference type="PROSITE" id="PS50857">
    <property type="entry name" value="COX2_CUA"/>
    <property type="match status" value="1"/>
</dbReference>
<dbReference type="SUPFAM" id="SSF49503">
    <property type="entry name" value="Cupredoxins"/>
    <property type="match status" value="1"/>
</dbReference>
<dbReference type="PANTHER" id="PTHR22888">
    <property type="entry name" value="CYTOCHROME C OXIDASE, SUBUNIT II"/>
    <property type="match status" value="1"/>
</dbReference>
<name>A0A1I4UTN9_9HYPH</name>
<evidence type="ECO:0000256" key="1">
    <source>
        <dbReference type="ARBA" id="ARBA00004651"/>
    </source>
</evidence>
<sequence>MTSSTPLPDRIAPAQSRGGLARRPFLQRLLPLLALPPVLAMLGGCNLVVMSPAGYVAEQQRNLVLAATGLMLLIIIPVIFFTLFFAWRYRATNKDAVYDPEWHHSTQLEVLIWTAPLMIIIALGALTWIGTHTLDPFRPLSKIDAKREVPAGVVPLQVEAVAMDWKWLFLYPQYGIATVNELAAPVDRPIQFKITATDVMNTFYIPTLAGMVYAMPGMQTQLHAVINREGAYEGRSAHYSGAGFSNMFFKFNGVTNEAFDKWVAKTKAEGGELTQDAYLELEKPSESEPARFYKSYAKGLFDRIIGMCPRPEQMCVGEMVKIDARGGASGAEAQANYDRLQYDNRMADRGNEAPGATGPASGTGPHGQTQPQGMKPRPDMGNPDSRNQGESALPGQEKAPEVKAPDSQGQKEGGQIAPKQLNQ</sequence>
<keyword evidence="10" id="KW-0560">Oxidoreductase</keyword>
<dbReference type="GO" id="GO:0042773">
    <property type="term" value="P:ATP synthesis coupled electron transport"/>
    <property type="evidence" value="ECO:0007669"/>
    <property type="project" value="TreeGrafter"/>
</dbReference>
<dbReference type="CDD" id="cd04212">
    <property type="entry name" value="CuRO_UO_II"/>
    <property type="match status" value="1"/>
</dbReference>
<evidence type="ECO:0000313" key="19">
    <source>
        <dbReference type="EMBL" id="SFM92332.1"/>
    </source>
</evidence>
<evidence type="ECO:0000256" key="11">
    <source>
        <dbReference type="ARBA" id="ARBA00023136"/>
    </source>
</evidence>
<dbReference type="InterPro" id="IPR002429">
    <property type="entry name" value="CcO_II-like_C"/>
</dbReference>
<reference evidence="20" key="1">
    <citation type="submission" date="2016-10" db="EMBL/GenBank/DDBJ databases">
        <authorList>
            <person name="Varghese N."/>
            <person name="Submissions S."/>
        </authorList>
    </citation>
    <scope>NUCLEOTIDE SEQUENCE [LARGE SCALE GENOMIC DNA]</scope>
    <source>
        <strain evidence="20">BL36</strain>
    </source>
</reference>
<evidence type="ECO:0000256" key="4">
    <source>
        <dbReference type="ARBA" id="ARBA00022475"/>
    </source>
</evidence>
<dbReference type="InterPro" id="IPR006333">
    <property type="entry name" value="Cyt_o_ubiquinol_oxidase_su2"/>
</dbReference>
<dbReference type="STRING" id="582667.SAMN05192568_10776"/>
<dbReference type="EMBL" id="FOTK01000077">
    <property type="protein sequence ID" value="SFM92332.1"/>
    <property type="molecule type" value="Genomic_DNA"/>
</dbReference>
<proteinExistence type="inferred from homology"/>
<dbReference type="GO" id="GO:0005886">
    <property type="term" value="C:plasma membrane"/>
    <property type="evidence" value="ECO:0007669"/>
    <property type="project" value="UniProtKB-SubCell"/>
</dbReference>
<keyword evidence="5" id="KW-0679">Respiratory chain</keyword>
<keyword evidence="4" id="KW-1003">Cell membrane</keyword>
<evidence type="ECO:0000256" key="14">
    <source>
        <dbReference type="ARBA" id="ARBA00030198"/>
    </source>
</evidence>
<keyword evidence="8" id="KW-0249">Electron transport</keyword>
<evidence type="ECO:0000256" key="2">
    <source>
        <dbReference type="ARBA" id="ARBA00007866"/>
    </source>
</evidence>
<evidence type="ECO:0000259" key="17">
    <source>
        <dbReference type="PROSITE" id="PS50857"/>
    </source>
</evidence>
<keyword evidence="7" id="KW-0732">Signal</keyword>
<keyword evidence="20" id="KW-1185">Reference proteome</keyword>
<dbReference type="InterPro" id="IPR011759">
    <property type="entry name" value="Cyt_c_oxidase_su2_TM_dom"/>
</dbReference>
<dbReference type="Proteomes" id="UP000199048">
    <property type="component" value="Unassembled WGS sequence"/>
</dbReference>
<accession>A0A1I4UTN9</accession>
<dbReference type="PROSITE" id="PS50999">
    <property type="entry name" value="COX2_TM"/>
    <property type="match status" value="1"/>
</dbReference>
<protein>
    <recommendedName>
        <fullName evidence="14">Ubiquinol oxidase polypeptide II</fullName>
    </recommendedName>
</protein>
<evidence type="ECO:0000256" key="10">
    <source>
        <dbReference type="ARBA" id="ARBA00023002"/>
    </source>
</evidence>
<gene>
    <name evidence="19" type="ORF">SAMN05192568_10776</name>
</gene>
<dbReference type="Gene3D" id="2.60.40.420">
    <property type="entry name" value="Cupredoxins - blue copper proteins"/>
    <property type="match status" value="1"/>
</dbReference>
<dbReference type="InterPro" id="IPR034227">
    <property type="entry name" value="CuRO_UO_II"/>
</dbReference>
<dbReference type="NCBIfam" id="TIGR01433">
    <property type="entry name" value="CyoA"/>
    <property type="match status" value="1"/>
</dbReference>
<dbReference type="InterPro" id="IPR008972">
    <property type="entry name" value="Cupredoxin"/>
</dbReference>
<dbReference type="SUPFAM" id="SSF81464">
    <property type="entry name" value="Cytochrome c oxidase subunit II-like, transmembrane region"/>
    <property type="match status" value="1"/>
</dbReference>
<feature type="domain" description="Cytochrome oxidase subunit II copper A binding" evidence="17">
    <location>
        <begin position="153"/>
        <end position="265"/>
    </location>
</feature>
<evidence type="ECO:0000256" key="7">
    <source>
        <dbReference type="ARBA" id="ARBA00022729"/>
    </source>
</evidence>
<dbReference type="GO" id="GO:0004129">
    <property type="term" value="F:cytochrome-c oxidase activity"/>
    <property type="evidence" value="ECO:0007669"/>
    <property type="project" value="InterPro"/>
</dbReference>
<keyword evidence="9 16" id="KW-1133">Transmembrane helix</keyword>
<comment type="similarity">
    <text evidence="2">Belongs to the cytochrome c oxidase subunit 2 family.</text>
</comment>
<dbReference type="GO" id="GO:0009486">
    <property type="term" value="F:cytochrome bo3 ubiquinol oxidase activity"/>
    <property type="evidence" value="ECO:0007669"/>
    <property type="project" value="InterPro"/>
</dbReference>
<keyword evidence="6 16" id="KW-0812">Transmembrane</keyword>
<dbReference type="Pfam" id="PF00116">
    <property type="entry name" value="COX2"/>
    <property type="match status" value="1"/>
</dbReference>
<dbReference type="Pfam" id="PF06481">
    <property type="entry name" value="COX_ARM"/>
    <property type="match status" value="1"/>
</dbReference>
<evidence type="ECO:0000256" key="8">
    <source>
        <dbReference type="ARBA" id="ARBA00022982"/>
    </source>
</evidence>
<organism evidence="19 20">
    <name type="scientific">Methylobacterium pseudosasicola</name>
    <dbReference type="NCBI Taxonomy" id="582667"/>
    <lineage>
        <taxon>Bacteria</taxon>
        <taxon>Pseudomonadati</taxon>
        <taxon>Pseudomonadota</taxon>
        <taxon>Alphaproteobacteria</taxon>
        <taxon>Hyphomicrobiales</taxon>
        <taxon>Methylobacteriaceae</taxon>
        <taxon>Methylobacterium</taxon>
    </lineage>
</organism>
<dbReference type="InterPro" id="IPR036257">
    <property type="entry name" value="Cyt_c_oxidase_su2_TM_sf"/>
</dbReference>
<dbReference type="GO" id="GO:0005507">
    <property type="term" value="F:copper ion binding"/>
    <property type="evidence" value="ECO:0007669"/>
    <property type="project" value="InterPro"/>
</dbReference>
<feature type="transmembrane region" description="Helical" evidence="16">
    <location>
        <begin position="29"/>
        <end position="51"/>
    </location>
</feature>
<evidence type="ECO:0000256" key="16">
    <source>
        <dbReference type="SAM" id="Phobius"/>
    </source>
</evidence>
<evidence type="ECO:0000256" key="13">
    <source>
        <dbReference type="ARBA" id="ARBA00023288"/>
    </source>
</evidence>
<evidence type="ECO:0000259" key="18">
    <source>
        <dbReference type="PROSITE" id="PS50999"/>
    </source>
</evidence>
<dbReference type="InterPro" id="IPR010514">
    <property type="entry name" value="COX_ARM"/>
</dbReference>
<evidence type="ECO:0000256" key="3">
    <source>
        <dbReference type="ARBA" id="ARBA00022448"/>
    </source>
</evidence>
<evidence type="ECO:0000256" key="9">
    <source>
        <dbReference type="ARBA" id="ARBA00022989"/>
    </source>
</evidence>
<evidence type="ECO:0000256" key="5">
    <source>
        <dbReference type="ARBA" id="ARBA00022660"/>
    </source>
</evidence>
<feature type="transmembrane region" description="Helical" evidence="16">
    <location>
        <begin position="63"/>
        <end position="87"/>
    </location>
</feature>
<keyword evidence="12" id="KW-0564">Palmitate</keyword>